<dbReference type="RefSeq" id="WP_117330652.1">
    <property type="nucleotide sequence ID" value="NZ_QUWK01000008.1"/>
</dbReference>
<evidence type="ECO:0000256" key="6">
    <source>
        <dbReference type="SAM" id="Phobius"/>
    </source>
</evidence>
<dbReference type="AlphaFoldDB" id="A0A372MGU9"/>
<dbReference type="InterPro" id="IPR005495">
    <property type="entry name" value="LptG/LptF_permease"/>
</dbReference>
<keyword evidence="8" id="KW-1185">Reference proteome</keyword>
<comment type="subcellular location">
    <subcellularLocation>
        <location evidence="1">Cell membrane</location>
        <topology evidence="1">Multi-pass membrane protein</topology>
    </subcellularLocation>
</comment>
<organism evidence="7 8">
    <name type="scientific">Sphaerochaeta halotolerans</name>
    <dbReference type="NCBI Taxonomy" id="2293840"/>
    <lineage>
        <taxon>Bacteria</taxon>
        <taxon>Pseudomonadati</taxon>
        <taxon>Spirochaetota</taxon>
        <taxon>Spirochaetia</taxon>
        <taxon>Spirochaetales</taxon>
        <taxon>Sphaerochaetaceae</taxon>
        <taxon>Sphaerochaeta</taxon>
    </lineage>
</organism>
<dbReference type="EMBL" id="QUWK01000008">
    <property type="protein sequence ID" value="RFU94618.1"/>
    <property type="molecule type" value="Genomic_DNA"/>
</dbReference>
<evidence type="ECO:0000313" key="8">
    <source>
        <dbReference type="Proteomes" id="UP000264002"/>
    </source>
</evidence>
<dbReference type="Proteomes" id="UP000264002">
    <property type="component" value="Unassembled WGS sequence"/>
</dbReference>
<keyword evidence="2" id="KW-1003">Cell membrane</keyword>
<dbReference type="Pfam" id="PF03739">
    <property type="entry name" value="LptF_LptG"/>
    <property type="match status" value="1"/>
</dbReference>
<feature type="transmembrane region" description="Helical" evidence="6">
    <location>
        <begin position="54"/>
        <end position="78"/>
    </location>
</feature>
<keyword evidence="4 6" id="KW-1133">Transmembrane helix</keyword>
<evidence type="ECO:0000256" key="4">
    <source>
        <dbReference type="ARBA" id="ARBA00022989"/>
    </source>
</evidence>
<sequence length="361" mass="41295">MKLHDRYVTRSVTIVALLTLVLCTLMLLSVDLFSNLDAYLTNEVSPFTILSLTLLYIPQAVLFALGPSLLFSAAYFLSQLQANNEYICLLGSGLSYRRIVTPILILGILFSLLEFGFGEYVFIPAQRTREIKQDELFGLRSTYDNRNITLRDPEGGYVVHAKQYSDDQKRLAQVLLVLLDEEGAMRGRVDAAWAYWEDDREDWRMERVRLQEIDRDGLVVSSREIPELRLDEFTLAPSYFRNLSNDITTMELGTATDYLRRMEVLDPSRYPELATDFTKRLLDHLNPLILLFIACTISYKYKKNVLLFSIITSLSIAVIYYVVQMVTTIMAKQGVIAPIWGMVIPMIVIVCIALSERAVLR</sequence>
<evidence type="ECO:0000256" key="5">
    <source>
        <dbReference type="ARBA" id="ARBA00023136"/>
    </source>
</evidence>
<keyword evidence="5 6" id="KW-0472">Membrane</keyword>
<protein>
    <submittedName>
        <fullName evidence="7">YjgP/YjgQ family permease</fullName>
    </submittedName>
</protein>
<feature type="transmembrane region" description="Helical" evidence="6">
    <location>
        <begin position="306"/>
        <end position="323"/>
    </location>
</feature>
<gene>
    <name evidence="7" type="ORF">DYP60_08885</name>
</gene>
<evidence type="ECO:0000313" key="7">
    <source>
        <dbReference type="EMBL" id="RFU94618.1"/>
    </source>
</evidence>
<evidence type="ECO:0000256" key="3">
    <source>
        <dbReference type="ARBA" id="ARBA00022692"/>
    </source>
</evidence>
<name>A0A372MGU9_9SPIR</name>
<accession>A0A372MGU9</accession>
<proteinExistence type="predicted"/>
<comment type="caution">
    <text evidence="7">The sequence shown here is derived from an EMBL/GenBank/DDBJ whole genome shotgun (WGS) entry which is preliminary data.</text>
</comment>
<keyword evidence="3 6" id="KW-0812">Transmembrane</keyword>
<feature type="transmembrane region" description="Helical" evidence="6">
    <location>
        <begin position="12"/>
        <end position="34"/>
    </location>
</feature>
<dbReference type="PANTHER" id="PTHR33529:SF6">
    <property type="entry name" value="YJGP_YJGQ FAMILY PERMEASE"/>
    <property type="match status" value="1"/>
</dbReference>
<evidence type="ECO:0000256" key="2">
    <source>
        <dbReference type="ARBA" id="ARBA00022475"/>
    </source>
</evidence>
<evidence type="ECO:0000256" key="1">
    <source>
        <dbReference type="ARBA" id="ARBA00004651"/>
    </source>
</evidence>
<dbReference type="GO" id="GO:0043190">
    <property type="term" value="C:ATP-binding cassette (ABC) transporter complex"/>
    <property type="evidence" value="ECO:0007669"/>
    <property type="project" value="TreeGrafter"/>
</dbReference>
<dbReference type="GO" id="GO:0015920">
    <property type="term" value="P:lipopolysaccharide transport"/>
    <property type="evidence" value="ECO:0007669"/>
    <property type="project" value="TreeGrafter"/>
</dbReference>
<dbReference type="PANTHER" id="PTHR33529">
    <property type="entry name" value="SLR0882 PROTEIN-RELATED"/>
    <property type="match status" value="1"/>
</dbReference>
<reference evidence="7 8" key="2">
    <citation type="submission" date="2018-09" db="EMBL/GenBank/DDBJ databases">
        <title>Genome of Sphaerochaeta halotolerans strain 4-11.</title>
        <authorList>
            <person name="Nazina T.N."/>
            <person name="Sokolova D.S."/>
        </authorList>
    </citation>
    <scope>NUCLEOTIDE SEQUENCE [LARGE SCALE GENOMIC DNA]</scope>
    <source>
        <strain evidence="7 8">4-11</strain>
    </source>
</reference>
<feature type="transmembrane region" description="Helical" evidence="6">
    <location>
        <begin position="335"/>
        <end position="355"/>
    </location>
</feature>
<reference evidence="8" key="1">
    <citation type="submission" date="2018-08" db="EMBL/GenBank/DDBJ databases">
        <authorList>
            <person name="Grouzdev D.S."/>
            <person name="Krutkina M.S."/>
        </authorList>
    </citation>
    <scope>NUCLEOTIDE SEQUENCE [LARGE SCALE GENOMIC DNA]</scope>
    <source>
        <strain evidence="8">4-11</strain>
    </source>
</reference>